<reference evidence="8" key="2">
    <citation type="submission" date="2023-06" db="EMBL/GenBank/DDBJ databases">
        <authorList>
            <person name="Kobayashi Y."/>
            <person name="Kayamori A."/>
            <person name="Aoki K."/>
            <person name="Shiwa Y."/>
            <person name="Fujita N."/>
            <person name="Sugita T."/>
            <person name="Iwasaki W."/>
            <person name="Tanaka N."/>
            <person name="Takashima M."/>
        </authorList>
    </citation>
    <scope>NUCLEOTIDE SEQUENCE</scope>
    <source>
        <strain evidence="8">HIS016</strain>
    </source>
</reference>
<sequence length="597" mass="64046">MATELLPADRQRLYPHFETYRLRPLDPDTDVRAYPLPIPATDSRAATPVSFRQVRARIEWNHLDVHGQRGVYVDAEWNVVAFELDDALQPTFTTLAALPAPITSDVTAEYPRALPLADGMWAVSSGMGSVYVLHERGFTARYDLRVEGAIAPFLLCAAHGEEGRFRLLLARACSAEGKAAHQTFELLEVSLDAGAANGLDDAPGVLEPNWRLEGLDLPYWAVWAEGGWLVLSEEPFEKNLGASSEAERGARPRPEAEARRGVGVVDDPEIEEEVEMADPTPFTWTQDGGSVSITVNLPTGTPKAAVTVGIRPGSLLVSVGGDVPSHLAGWLAHEHSFWSDIIADKSTWTYDAVSGALELILAKRGGDMRWPSVFVPSDDSDDDVPESFTAADIDSLRATFSRAQVTATDDEPVLASSMPALLREEMDIDSDDDDEGQRGVGRICVVGHIVDGRAAWSRQTATVLSLPLAGDLHSGIVIKQALDGLAFTPNSDPTREPWTHISTNPALAFVLRSKRDLRLVRHIHDTVLAFDSGSGLGTGNAYVYYPPEDAETARQGVVGVSGGGRGALLGATAVSAAGRAVVVALCERALVVLGGVA</sequence>
<dbReference type="Proteomes" id="UP001222932">
    <property type="component" value="Unassembled WGS sequence"/>
</dbReference>
<evidence type="ECO:0000256" key="2">
    <source>
        <dbReference type="ARBA" id="ARBA00004496"/>
    </source>
</evidence>
<dbReference type="EMBL" id="BTCM01000003">
    <property type="protein sequence ID" value="GMK56485.1"/>
    <property type="molecule type" value="Genomic_DNA"/>
</dbReference>
<dbReference type="InterPro" id="IPR037895">
    <property type="entry name" value="NUDCD1"/>
</dbReference>
<keyword evidence="4" id="KW-0963">Cytoplasm</keyword>
<evidence type="ECO:0000256" key="1">
    <source>
        <dbReference type="ARBA" id="ARBA00004123"/>
    </source>
</evidence>
<dbReference type="Pfam" id="PF04969">
    <property type="entry name" value="CS"/>
    <property type="match status" value="1"/>
</dbReference>
<evidence type="ECO:0000256" key="6">
    <source>
        <dbReference type="SAM" id="MobiDB-lite"/>
    </source>
</evidence>
<dbReference type="GO" id="GO:0005737">
    <property type="term" value="C:cytoplasm"/>
    <property type="evidence" value="ECO:0007669"/>
    <property type="project" value="UniProtKB-SubCell"/>
</dbReference>
<dbReference type="SUPFAM" id="SSF49764">
    <property type="entry name" value="HSP20-like chaperones"/>
    <property type="match status" value="1"/>
</dbReference>
<gene>
    <name evidence="8" type="ORF">CspeluHIS016_0303250</name>
</gene>
<evidence type="ECO:0000256" key="5">
    <source>
        <dbReference type="ARBA" id="ARBA00023242"/>
    </source>
</evidence>
<evidence type="ECO:0000313" key="9">
    <source>
        <dbReference type="Proteomes" id="UP001222932"/>
    </source>
</evidence>
<dbReference type="InterPro" id="IPR007052">
    <property type="entry name" value="CS_dom"/>
</dbReference>
<accession>A0AAD3TU22</accession>
<keyword evidence="9" id="KW-1185">Reference proteome</keyword>
<reference evidence="8" key="1">
    <citation type="journal article" date="2023" name="BMC Genomics">
        <title>Chromosome-level genome assemblies of Cutaneotrichosporon spp. (Trichosporonales, Basidiomycota) reveal imbalanced evolution between nucleotide sequences and chromosome synteny.</title>
        <authorList>
            <person name="Kobayashi Y."/>
            <person name="Kayamori A."/>
            <person name="Aoki K."/>
            <person name="Shiwa Y."/>
            <person name="Matsutani M."/>
            <person name="Fujita N."/>
            <person name="Sugita T."/>
            <person name="Iwasaki W."/>
            <person name="Tanaka N."/>
            <person name="Takashima M."/>
        </authorList>
    </citation>
    <scope>NUCLEOTIDE SEQUENCE</scope>
    <source>
        <strain evidence="8">HIS016</strain>
    </source>
</reference>
<keyword evidence="5" id="KW-0539">Nucleus</keyword>
<dbReference type="PANTHER" id="PTHR21664:SF1">
    <property type="entry name" value="NUDC DOMAIN-CONTAINING PROTEIN 1"/>
    <property type="match status" value="1"/>
</dbReference>
<organism evidence="8 9">
    <name type="scientific">Cutaneotrichosporon spelunceum</name>
    <dbReference type="NCBI Taxonomy" id="1672016"/>
    <lineage>
        <taxon>Eukaryota</taxon>
        <taxon>Fungi</taxon>
        <taxon>Dikarya</taxon>
        <taxon>Basidiomycota</taxon>
        <taxon>Agaricomycotina</taxon>
        <taxon>Tremellomycetes</taxon>
        <taxon>Trichosporonales</taxon>
        <taxon>Trichosporonaceae</taxon>
        <taxon>Cutaneotrichosporon</taxon>
    </lineage>
</organism>
<comment type="subcellular location">
    <subcellularLocation>
        <location evidence="2">Cytoplasm</location>
    </subcellularLocation>
    <subcellularLocation>
        <location evidence="1">Nucleus</location>
    </subcellularLocation>
</comment>
<dbReference type="InterPro" id="IPR008978">
    <property type="entry name" value="HSP20-like_chaperone"/>
</dbReference>
<protein>
    <recommendedName>
        <fullName evidence="3">NudC domain-containing protein 1</fullName>
    </recommendedName>
</protein>
<feature type="domain" description="CS" evidence="7">
    <location>
        <begin position="277"/>
        <end position="374"/>
    </location>
</feature>
<dbReference type="GO" id="GO:0005634">
    <property type="term" value="C:nucleus"/>
    <property type="evidence" value="ECO:0007669"/>
    <property type="project" value="UniProtKB-SubCell"/>
</dbReference>
<feature type="region of interest" description="Disordered" evidence="6">
    <location>
        <begin position="241"/>
        <end position="261"/>
    </location>
</feature>
<dbReference type="CDD" id="cd06467">
    <property type="entry name" value="p23_NUDC_like"/>
    <property type="match status" value="1"/>
</dbReference>
<feature type="compositionally biased region" description="Basic and acidic residues" evidence="6">
    <location>
        <begin position="245"/>
        <end position="260"/>
    </location>
</feature>
<dbReference type="PANTHER" id="PTHR21664">
    <property type="entry name" value="CHRONIC MYELOGENOUS LEUKEMIA TUMOR ANTIGEN 66"/>
    <property type="match status" value="1"/>
</dbReference>
<dbReference type="AlphaFoldDB" id="A0AAD3TU22"/>
<comment type="caution">
    <text evidence="8">The sequence shown here is derived from an EMBL/GenBank/DDBJ whole genome shotgun (WGS) entry which is preliminary data.</text>
</comment>
<evidence type="ECO:0000256" key="4">
    <source>
        <dbReference type="ARBA" id="ARBA00022490"/>
    </source>
</evidence>
<name>A0AAD3TU22_9TREE</name>
<evidence type="ECO:0000259" key="7">
    <source>
        <dbReference type="PROSITE" id="PS51203"/>
    </source>
</evidence>
<dbReference type="Gene3D" id="2.60.40.790">
    <property type="match status" value="1"/>
</dbReference>
<evidence type="ECO:0000256" key="3">
    <source>
        <dbReference type="ARBA" id="ARBA00018915"/>
    </source>
</evidence>
<proteinExistence type="predicted"/>
<evidence type="ECO:0000313" key="8">
    <source>
        <dbReference type="EMBL" id="GMK56485.1"/>
    </source>
</evidence>
<dbReference type="PROSITE" id="PS51203">
    <property type="entry name" value="CS"/>
    <property type="match status" value="1"/>
</dbReference>